<evidence type="ECO:0000313" key="11">
    <source>
        <dbReference type="EMBL" id="KIL68616.1"/>
    </source>
</evidence>
<dbReference type="GO" id="GO:0005743">
    <property type="term" value="C:mitochondrial inner membrane"/>
    <property type="evidence" value="ECO:0007669"/>
    <property type="project" value="UniProtKB-SubCell"/>
</dbReference>
<keyword evidence="4" id="KW-0999">Mitochondrion inner membrane</keyword>
<evidence type="ECO:0000256" key="4">
    <source>
        <dbReference type="ARBA" id="ARBA00022792"/>
    </source>
</evidence>
<dbReference type="InParanoid" id="A0A0C2XGQ7"/>
<comment type="similarity">
    <text evidence="2">Belongs to the CBP4 family.</text>
</comment>
<evidence type="ECO:0000256" key="2">
    <source>
        <dbReference type="ARBA" id="ARBA00006780"/>
    </source>
</evidence>
<evidence type="ECO:0000256" key="7">
    <source>
        <dbReference type="ARBA" id="ARBA00023136"/>
    </source>
</evidence>
<evidence type="ECO:0000313" key="12">
    <source>
        <dbReference type="Proteomes" id="UP000054549"/>
    </source>
</evidence>
<evidence type="ECO:0000256" key="8">
    <source>
        <dbReference type="ARBA" id="ARBA00023186"/>
    </source>
</evidence>
<dbReference type="Proteomes" id="UP000054549">
    <property type="component" value="Unassembled WGS sequence"/>
</dbReference>
<dbReference type="AlphaFoldDB" id="A0A0C2XGQ7"/>
<protein>
    <recommendedName>
        <fullName evidence="13">Assembly factor CBP4</fullName>
    </recommendedName>
</protein>
<reference evidence="11 12" key="1">
    <citation type="submission" date="2014-04" db="EMBL/GenBank/DDBJ databases">
        <title>Evolutionary Origins and Diversification of the Mycorrhizal Mutualists.</title>
        <authorList>
            <consortium name="DOE Joint Genome Institute"/>
            <consortium name="Mycorrhizal Genomics Consortium"/>
            <person name="Kohler A."/>
            <person name="Kuo A."/>
            <person name="Nagy L.G."/>
            <person name="Floudas D."/>
            <person name="Copeland A."/>
            <person name="Barry K.W."/>
            <person name="Cichocki N."/>
            <person name="Veneault-Fourrey C."/>
            <person name="LaButti K."/>
            <person name="Lindquist E.A."/>
            <person name="Lipzen A."/>
            <person name="Lundell T."/>
            <person name="Morin E."/>
            <person name="Murat C."/>
            <person name="Riley R."/>
            <person name="Ohm R."/>
            <person name="Sun H."/>
            <person name="Tunlid A."/>
            <person name="Henrissat B."/>
            <person name="Grigoriev I.V."/>
            <person name="Hibbett D.S."/>
            <person name="Martin F."/>
        </authorList>
    </citation>
    <scope>NUCLEOTIDE SEQUENCE [LARGE SCALE GENOMIC DNA]</scope>
    <source>
        <strain evidence="11 12">Koide BX008</strain>
    </source>
</reference>
<name>A0A0C2XGQ7_AMAMK</name>
<gene>
    <name evidence="11" type="ORF">M378DRAFT_158443</name>
</gene>
<evidence type="ECO:0000256" key="3">
    <source>
        <dbReference type="ARBA" id="ARBA00022692"/>
    </source>
</evidence>
<evidence type="ECO:0000256" key="9">
    <source>
        <dbReference type="ARBA" id="ARBA00025413"/>
    </source>
</evidence>
<feature type="compositionally biased region" description="Polar residues" evidence="10">
    <location>
        <begin position="64"/>
        <end position="76"/>
    </location>
</feature>
<keyword evidence="7" id="KW-0472">Membrane</keyword>
<evidence type="ECO:0000256" key="1">
    <source>
        <dbReference type="ARBA" id="ARBA00004434"/>
    </source>
</evidence>
<accession>A0A0C2XGQ7</accession>
<proteinExistence type="inferred from homology"/>
<dbReference type="InterPro" id="IPR012420">
    <property type="entry name" value="Cbp4"/>
</dbReference>
<dbReference type="EMBL" id="KN818228">
    <property type="protein sequence ID" value="KIL68616.1"/>
    <property type="molecule type" value="Genomic_DNA"/>
</dbReference>
<evidence type="ECO:0000256" key="5">
    <source>
        <dbReference type="ARBA" id="ARBA00022989"/>
    </source>
</evidence>
<keyword evidence="12" id="KW-1185">Reference proteome</keyword>
<evidence type="ECO:0000256" key="10">
    <source>
        <dbReference type="SAM" id="MobiDB-lite"/>
    </source>
</evidence>
<evidence type="ECO:0008006" key="13">
    <source>
        <dbReference type="Google" id="ProtNLM"/>
    </source>
</evidence>
<feature type="region of interest" description="Disordered" evidence="10">
    <location>
        <begin position="46"/>
        <end position="89"/>
    </location>
</feature>
<keyword evidence="6" id="KW-0496">Mitochondrion</keyword>
<dbReference type="Pfam" id="PF07960">
    <property type="entry name" value="CBP4"/>
    <property type="match status" value="1"/>
</dbReference>
<evidence type="ECO:0000256" key="6">
    <source>
        <dbReference type="ARBA" id="ARBA00023128"/>
    </source>
</evidence>
<dbReference type="OrthoDB" id="5576752at2759"/>
<keyword evidence="5" id="KW-1133">Transmembrane helix</keyword>
<keyword evidence="3" id="KW-0812">Transmembrane</keyword>
<organism evidence="11 12">
    <name type="scientific">Amanita muscaria (strain Koide BX008)</name>
    <dbReference type="NCBI Taxonomy" id="946122"/>
    <lineage>
        <taxon>Eukaryota</taxon>
        <taxon>Fungi</taxon>
        <taxon>Dikarya</taxon>
        <taxon>Basidiomycota</taxon>
        <taxon>Agaricomycotina</taxon>
        <taxon>Agaricomycetes</taxon>
        <taxon>Agaricomycetidae</taxon>
        <taxon>Agaricales</taxon>
        <taxon>Pluteineae</taxon>
        <taxon>Amanitaceae</taxon>
        <taxon>Amanita</taxon>
    </lineage>
</organism>
<keyword evidence="8" id="KW-0143">Chaperone</keyword>
<comment type="subcellular location">
    <subcellularLocation>
        <location evidence="1">Mitochondrion inner membrane</location>
        <topology evidence="1">Single-pass membrane protein</topology>
    </subcellularLocation>
</comment>
<comment type="function">
    <text evidence="9">Essential for the assembly of ubiquinol-cytochrome c reductase. It has a direct effect on the correct occurrence of the Rieske protein, core 4, core 5 and apocytochrome b.</text>
</comment>
<sequence length="89" mass="9893">MSNFPWIKFTGLTLGLMGFGYGLMKVTTPTEEQLYKEMAPDLKRKVDASKAARMARSAEIKGTVQPQQQPTHSEATQPVWADPPTPKKT</sequence>
<dbReference type="HOGENOM" id="CLU_180253_0_0_1"/>
<dbReference type="STRING" id="946122.A0A0C2XGQ7"/>